<gene>
    <name evidence="9" type="ORF">KUTeg_011016</name>
</gene>
<keyword evidence="3" id="KW-0677">Repeat</keyword>
<dbReference type="PANTHER" id="PTHR24388:SF54">
    <property type="entry name" value="PROTEIN ESCARGOT"/>
    <property type="match status" value="1"/>
</dbReference>
<keyword evidence="10" id="KW-1185">Reference proteome</keyword>
<accession>A0ABQ9F2P5</accession>
<sequence length="504" mass="58743">MFVTSENDTARVLFYVFGEDKNRQIPKLLQHLTIFTTIIRQRNMDILTENLPQPDSGHLLESDTSEDSEMSMDMFLVVKIVQIVEKLCHFLKRFTLTANLIKEIVNQKKLKRKYKRCVTQKLVYKSINCSTRRGSDMTYICPFCDKVFSKTIYLSDHLYRIHNEKRSICRICKQFFKTKMELRRHLSVHNLKNPNTCNLCGKFFTSLSEKLEHKRSHTSKPEYICEFCGKVFGRGFDLNIHRRIHSGEKPFLCSICDASFVSKSRLISHERVHTTSRPHLCDICGQSFKILPALSRHKRRHTNESEKFKCEHCEREFLSTEGLHGHLLHQHINLIDLSKINFKYRKCEYCDQIFAQKHKYDRHIIGHTGQNPVSCEICGKGYPNVASLNRHKYSHNSVKRFWCDICESGTNSKTKLKKHFNSQKHRSNCEKKGVLIKEERGRKTGLSELIEIASKEILETRNMSSDSRIIQPLEISSNGSLTTSALQETDKERPKQSANCMCIN</sequence>
<comment type="subcellular location">
    <subcellularLocation>
        <location evidence="1">Nucleus</location>
    </subcellularLocation>
</comment>
<evidence type="ECO:0000313" key="9">
    <source>
        <dbReference type="EMBL" id="KAJ8311661.1"/>
    </source>
</evidence>
<dbReference type="SMART" id="SM00355">
    <property type="entry name" value="ZnF_C2H2"/>
    <property type="match status" value="10"/>
</dbReference>
<evidence type="ECO:0000256" key="1">
    <source>
        <dbReference type="ARBA" id="ARBA00004123"/>
    </source>
</evidence>
<evidence type="ECO:0000256" key="4">
    <source>
        <dbReference type="ARBA" id="ARBA00022771"/>
    </source>
</evidence>
<feature type="domain" description="C2H2-type" evidence="8">
    <location>
        <begin position="308"/>
        <end position="331"/>
    </location>
</feature>
<dbReference type="InterPro" id="IPR036236">
    <property type="entry name" value="Znf_C2H2_sf"/>
</dbReference>
<dbReference type="EMBL" id="JARBDR010000496">
    <property type="protein sequence ID" value="KAJ8311661.1"/>
    <property type="molecule type" value="Genomic_DNA"/>
</dbReference>
<dbReference type="Gene3D" id="3.30.160.60">
    <property type="entry name" value="Classic Zinc Finger"/>
    <property type="match status" value="7"/>
</dbReference>
<dbReference type="PROSITE" id="PS00028">
    <property type="entry name" value="ZINC_FINGER_C2H2_1"/>
    <property type="match status" value="9"/>
</dbReference>
<dbReference type="Pfam" id="PF00096">
    <property type="entry name" value="zf-C2H2"/>
    <property type="match status" value="3"/>
</dbReference>
<keyword evidence="2" id="KW-0479">Metal-binding</keyword>
<dbReference type="SUPFAM" id="SSF57667">
    <property type="entry name" value="beta-beta-alpha zinc fingers"/>
    <property type="match status" value="5"/>
</dbReference>
<dbReference type="PROSITE" id="PS50157">
    <property type="entry name" value="ZINC_FINGER_C2H2_2"/>
    <property type="match status" value="9"/>
</dbReference>
<keyword evidence="5" id="KW-0862">Zinc</keyword>
<evidence type="ECO:0000256" key="7">
    <source>
        <dbReference type="PROSITE-ProRule" id="PRU00042"/>
    </source>
</evidence>
<reference evidence="9 10" key="1">
    <citation type="submission" date="2022-12" db="EMBL/GenBank/DDBJ databases">
        <title>Chromosome-level genome of Tegillarca granosa.</title>
        <authorList>
            <person name="Kim J."/>
        </authorList>
    </citation>
    <scope>NUCLEOTIDE SEQUENCE [LARGE SCALE GENOMIC DNA]</scope>
    <source>
        <strain evidence="9">Teg-2019</strain>
        <tissue evidence="9">Adductor muscle</tissue>
    </source>
</reference>
<feature type="domain" description="C2H2-type" evidence="8">
    <location>
        <begin position="279"/>
        <end position="306"/>
    </location>
</feature>
<evidence type="ECO:0000256" key="3">
    <source>
        <dbReference type="ARBA" id="ARBA00022737"/>
    </source>
</evidence>
<feature type="domain" description="C2H2-type" evidence="8">
    <location>
        <begin position="223"/>
        <end position="250"/>
    </location>
</feature>
<keyword evidence="4 7" id="KW-0863">Zinc-finger</keyword>
<dbReference type="Pfam" id="PF13912">
    <property type="entry name" value="zf-C2H2_6"/>
    <property type="match status" value="2"/>
</dbReference>
<evidence type="ECO:0000256" key="6">
    <source>
        <dbReference type="ARBA" id="ARBA00023242"/>
    </source>
</evidence>
<organism evidence="9 10">
    <name type="scientific">Tegillarca granosa</name>
    <name type="common">Malaysian cockle</name>
    <name type="synonym">Anadara granosa</name>
    <dbReference type="NCBI Taxonomy" id="220873"/>
    <lineage>
        <taxon>Eukaryota</taxon>
        <taxon>Metazoa</taxon>
        <taxon>Spiralia</taxon>
        <taxon>Lophotrochozoa</taxon>
        <taxon>Mollusca</taxon>
        <taxon>Bivalvia</taxon>
        <taxon>Autobranchia</taxon>
        <taxon>Pteriomorphia</taxon>
        <taxon>Arcoida</taxon>
        <taxon>Arcoidea</taxon>
        <taxon>Arcidae</taxon>
        <taxon>Tegillarca</taxon>
    </lineage>
</organism>
<evidence type="ECO:0000256" key="5">
    <source>
        <dbReference type="ARBA" id="ARBA00022833"/>
    </source>
</evidence>
<comment type="caution">
    <text evidence="9">The sequence shown here is derived from an EMBL/GenBank/DDBJ whole genome shotgun (WGS) entry which is preliminary data.</text>
</comment>
<dbReference type="PANTHER" id="PTHR24388">
    <property type="entry name" value="ZINC FINGER PROTEIN"/>
    <property type="match status" value="1"/>
</dbReference>
<name>A0ABQ9F2P5_TEGGR</name>
<proteinExistence type="predicted"/>
<evidence type="ECO:0000313" key="10">
    <source>
        <dbReference type="Proteomes" id="UP001217089"/>
    </source>
</evidence>
<feature type="domain" description="C2H2-type" evidence="8">
    <location>
        <begin position="139"/>
        <end position="167"/>
    </location>
</feature>
<feature type="domain" description="C2H2-type" evidence="8">
    <location>
        <begin position="373"/>
        <end position="400"/>
    </location>
</feature>
<keyword evidence="6" id="KW-0539">Nucleus</keyword>
<evidence type="ECO:0000259" key="8">
    <source>
        <dbReference type="PROSITE" id="PS50157"/>
    </source>
</evidence>
<dbReference type="Proteomes" id="UP001217089">
    <property type="component" value="Unassembled WGS sequence"/>
</dbReference>
<dbReference type="Pfam" id="PF12874">
    <property type="entry name" value="zf-met"/>
    <property type="match status" value="1"/>
</dbReference>
<dbReference type="InterPro" id="IPR050527">
    <property type="entry name" value="Snail/Krueppel_Znf"/>
</dbReference>
<dbReference type="InterPro" id="IPR013087">
    <property type="entry name" value="Znf_C2H2_type"/>
</dbReference>
<feature type="domain" description="C2H2-type" evidence="8">
    <location>
        <begin position="251"/>
        <end position="278"/>
    </location>
</feature>
<feature type="domain" description="C2H2-type" evidence="8">
    <location>
        <begin position="195"/>
        <end position="222"/>
    </location>
</feature>
<feature type="domain" description="C2H2-type" evidence="8">
    <location>
        <begin position="345"/>
        <end position="372"/>
    </location>
</feature>
<feature type="domain" description="C2H2-type" evidence="8">
    <location>
        <begin position="167"/>
        <end position="194"/>
    </location>
</feature>
<evidence type="ECO:0000256" key="2">
    <source>
        <dbReference type="ARBA" id="ARBA00022723"/>
    </source>
</evidence>
<protein>
    <recommendedName>
        <fullName evidence="8">C2H2-type domain-containing protein</fullName>
    </recommendedName>
</protein>